<dbReference type="RefSeq" id="XP_002433018.1">
    <property type="nucleotide sequence ID" value="XM_002432973.1"/>
</dbReference>
<organism>
    <name type="scientific">Pediculus humanus subsp. corporis</name>
    <name type="common">Body louse</name>
    <dbReference type="NCBI Taxonomy" id="121224"/>
    <lineage>
        <taxon>Eukaryota</taxon>
        <taxon>Metazoa</taxon>
        <taxon>Ecdysozoa</taxon>
        <taxon>Arthropoda</taxon>
        <taxon>Hexapoda</taxon>
        <taxon>Insecta</taxon>
        <taxon>Pterygota</taxon>
        <taxon>Neoptera</taxon>
        <taxon>Paraneoptera</taxon>
        <taxon>Psocodea</taxon>
        <taxon>Troctomorpha</taxon>
        <taxon>Phthiraptera</taxon>
        <taxon>Anoplura</taxon>
        <taxon>Pediculidae</taxon>
        <taxon>Pediculus</taxon>
    </lineage>
</organism>
<dbReference type="GO" id="GO:0006044">
    <property type="term" value="P:N-acetylglucosamine metabolic process"/>
    <property type="evidence" value="ECO:0007669"/>
    <property type="project" value="TreeGrafter"/>
</dbReference>
<dbReference type="GO" id="GO:0003830">
    <property type="term" value="F:beta-1,4-mannosylglycoprotein 4-beta-N-acetylglucosaminyltransferase activity"/>
    <property type="evidence" value="ECO:0007669"/>
    <property type="project" value="InterPro"/>
</dbReference>
<keyword evidence="1" id="KW-0472">Membrane</keyword>
<accession>E0W3S5</accession>
<gene>
    <name evidence="3" type="primary">8239673</name>
    <name evidence="2" type="ORF">Phum_PHUM609430</name>
</gene>
<dbReference type="GO" id="GO:0016020">
    <property type="term" value="C:membrane"/>
    <property type="evidence" value="ECO:0007669"/>
    <property type="project" value="InterPro"/>
</dbReference>
<dbReference type="InParanoid" id="E0W3S5"/>
<keyword evidence="1" id="KW-1133">Transmembrane helix</keyword>
<dbReference type="InterPro" id="IPR006813">
    <property type="entry name" value="Glyco_trans_17"/>
</dbReference>
<evidence type="ECO:0000313" key="3">
    <source>
        <dbReference type="EnsemblMetazoa" id="PHUM609430-PA"/>
    </source>
</evidence>
<dbReference type="eggNOG" id="ENOG502QUBY">
    <property type="taxonomic scope" value="Eukaryota"/>
</dbReference>
<dbReference type="GeneID" id="8239673"/>
<reference evidence="3" key="3">
    <citation type="submission" date="2020-05" db="UniProtKB">
        <authorList>
            <consortium name="EnsemblMetazoa"/>
        </authorList>
    </citation>
    <scope>IDENTIFICATION</scope>
    <source>
        <strain evidence="3">USDA</strain>
    </source>
</reference>
<dbReference type="PANTHER" id="PTHR12224:SF0">
    <property type="entry name" value="BETA-1,4-MANNOSYL-GLYCOPROTEIN 4-BETA-N-ACETYLGLUCOSAMINYLTRANSFERASE"/>
    <property type="match status" value="1"/>
</dbReference>
<dbReference type="AlphaFoldDB" id="E0W3S5"/>
<dbReference type="Proteomes" id="UP000009046">
    <property type="component" value="Unassembled WGS sequence"/>
</dbReference>
<sequence>MPESDMQIHFKFDQNHIFLWTFLALQILVLIAYLNFSASWNNGSHKKLWGSKGSISFLDQSNQTIFSKLGLSKFKVYYHSDVNTEIYLKTEKIEKFFITVNDTVCYQMGTDVEYMKRKSKFYNRVEKCECMPGYHGNDCSFPEVIWRAFIAFRQEAIIQKRSKTRRIIHMFVITHPAQIPLAAIKINELFDIVDLFIVAESDLNQNGESKPFYFKLKLDKGLCQGKQHKILFTPIYQSGGEKESASKISWEKSRKIIKNLRDDDIFIQLDSLEIPNSKALLFFKLFDGFTLPVQFRLKWNVFGYFYQHPNKAKKVTAGSTVLMLENLYDNDPNLIQSQVWFVVGDLNHYGGWFCELCYNINEIPNFIQSTTDQQNGKNFLNHDLIDEKYLEQIIGDGIYIDGKTQLINNYEGKDNYYAPEYVVQHYWKYSNLMINLYNKADYN</sequence>
<name>E0W3S5_PEDHC</name>
<dbReference type="VEuPathDB" id="VectorBase:PHUM609430"/>
<dbReference type="EnsemblMetazoa" id="PHUM609430-RA">
    <property type="protein sequence ID" value="PHUM609430-PA"/>
    <property type="gene ID" value="PHUM609430"/>
</dbReference>
<dbReference type="CTD" id="8239673"/>
<dbReference type="EMBL" id="AAZO01007446">
    <property type="status" value="NOT_ANNOTATED_CDS"/>
    <property type="molecule type" value="Genomic_DNA"/>
</dbReference>
<dbReference type="FunCoup" id="E0W3S5">
    <property type="interactions" value="61"/>
</dbReference>
<dbReference type="OrthoDB" id="6474464at2759"/>
<protein>
    <recommendedName>
        <fullName evidence="5">Beta-1,4-mannosyl-glycoprotein 4-beta-N-acetylglucosaminyltransferase</fullName>
    </recommendedName>
</protein>
<dbReference type="HOGENOM" id="CLU_045745_0_0_1"/>
<evidence type="ECO:0000313" key="4">
    <source>
        <dbReference type="Proteomes" id="UP000009046"/>
    </source>
</evidence>
<reference evidence="2" key="1">
    <citation type="submission" date="2007-04" db="EMBL/GenBank/DDBJ databases">
        <title>Annotation of Pediculus humanus corporis strain USDA.</title>
        <authorList>
            <person name="Kirkness E."/>
            <person name="Hannick L."/>
            <person name="Hass B."/>
            <person name="Bruggner R."/>
            <person name="Lawson D."/>
            <person name="Bidwell S."/>
            <person name="Joardar V."/>
            <person name="Caler E."/>
            <person name="Walenz B."/>
            <person name="Inman J."/>
            <person name="Schobel S."/>
            <person name="Galinsky K."/>
            <person name="Amedeo P."/>
            <person name="Strausberg R."/>
        </authorList>
    </citation>
    <scope>NUCLEOTIDE SEQUENCE</scope>
    <source>
        <strain evidence="2">USDA</strain>
    </source>
</reference>
<dbReference type="KEGG" id="phu:Phum_PHUM609430"/>
<evidence type="ECO:0000256" key="1">
    <source>
        <dbReference type="SAM" id="Phobius"/>
    </source>
</evidence>
<dbReference type="STRING" id="121224.E0W3S5"/>
<dbReference type="OMA" id="QPEIIWR"/>
<keyword evidence="4" id="KW-1185">Reference proteome</keyword>
<feature type="transmembrane region" description="Helical" evidence="1">
    <location>
        <begin position="17"/>
        <end position="36"/>
    </location>
</feature>
<reference evidence="2" key="2">
    <citation type="submission" date="2007-04" db="EMBL/GenBank/DDBJ databases">
        <title>The genome of the human body louse.</title>
        <authorList>
            <consortium name="The Human Body Louse Genome Consortium"/>
            <person name="Kirkness E."/>
            <person name="Walenz B."/>
            <person name="Hass B."/>
            <person name="Bruggner R."/>
            <person name="Strausberg R."/>
        </authorList>
    </citation>
    <scope>NUCLEOTIDE SEQUENCE</scope>
    <source>
        <strain evidence="2">USDA</strain>
    </source>
</reference>
<evidence type="ECO:0000313" key="2">
    <source>
        <dbReference type="EMBL" id="EEB20280.1"/>
    </source>
</evidence>
<dbReference type="Pfam" id="PF04724">
    <property type="entry name" value="Glyco_transf_17"/>
    <property type="match status" value="1"/>
</dbReference>
<dbReference type="EMBL" id="DS235882">
    <property type="protein sequence ID" value="EEB20280.1"/>
    <property type="molecule type" value="Genomic_DNA"/>
</dbReference>
<keyword evidence="1" id="KW-0812">Transmembrane</keyword>
<evidence type="ECO:0008006" key="5">
    <source>
        <dbReference type="Google" id="ProtNLM"/>
    </source>
</evidence>
<dbReference type="PANTHER" id="PTHR12224">
    <property type="entry name" value="BETA-1,4-MANNOSYL-GLYCOPROTEIN BETA-1,4-N-ACETYLGLUCOSAMINYL-TRANSFERASE"/>
    <property type="match status" value="1"/>
</dbReference>
<proteinExistence type="predicted"/>